<reference evidence="6 7" key="1">
    <citation type="submission" date="2023-11" db="EMBL/GenBank/DDBJ databases">
        <title>Draft genome of Azohydromonas lata strain H1 (DSM1123), a polyhydroxyalkanoate producer.</title>
        <authorList>
            <person name="Traversa D."/>
            <person name="D'Addabbo P."/>
            <person name="Pazzani C."/>
            <person name="Manzari C."/>
            <person name="Chiara M."/>
            <person name="Scrascia M."/>
        </authorList>
    </citation>
    <scope>NUCLEOTIDE SEQUENCE [LARGE SCALE GENOMIC DNA]</scope>
    <source>
        <strain evidence="6 7">H1</strain>
    </source>
</reference>
<comment type="caution">
    <text evidence="6">The sequence shown here is derived from an EMBL/GenBank/DDBJ whole genome shotgun (WGS) entry which is preliminary data.</text>
</comment>
<dbReference type="PROSITE" id="PS51007">
    <property type="entry name" value="CYTC"/>
    <property type="match status" value="3"/>
</dbReference>
<keyword evidence="1 4" id="KW-0349">Heme</keyword>
<keyword evidence="3 4" id="KW-0408">Iron</keyword>
<evidence type="ECO:0000256" key="4">
    <source>
        <dbReference type="PROSITE-ProRule" id="PRU00433"/>
    </source>
</evidence>
<feature type="domain" description="Cytochrome c" evidence="5">
    <location>
        <begin position="195"/>
        <end position="306"/>
    </location>
</feature>
<dbReference type="InterPro" id="IPR014353">
    <property type="entry name" value="Membr-bd_ADH_cyt_c"/>
</dbReference>
<accession>A0ABU5INF7</accession>
<keyword evidence="7" id="KW-1185">Reference proteome</keyword>
<protein>
    <submittedName>
        <fullName evidence="6">Cytochrome c</fullName>
    </submittedName>
</protein>
<gene>
    <name evidence="6" type="ORF">SM757_28010</name>
</gene>
<dbReference type="InterPro" id="IPR051459">
    <property type="entry name" value="Cytochrome_c-type_DH"/>
</dbReference>
<dbReference type="RefSeq" id="WP_322467886.1">
    <property type="nucleotide sequence ID" value="NZ_JAXOJX010000069.1"/>
</dbReference>
<dbReference type="PANTHER" id="PTHR35008">
    <property type="entry name" value="BLL4482 PROTEIN-RELATED"/>
    <property type="match status" value="1"/>
</dbReference>
<evidence type="ECO:0000256" key="3">
    <source>
        <dbReference type="ARBA" id="ARBA00023004"/>
    </source>
</evidence>
<name>A0ABU5INF7_9BURK</name>
<feature type="domain" description="Cytochrome c" evidence="5">
    <location>
        <begin position="321"/>
        <end position="411"/>
    </location>
</feature>
<keyword evidence="2 4" id="KW-0479">Metal-binding</keyword>
<dbReference type="PIRSF" id="PIRSF000018">
    <property type="entry name" value="Mb_ADH_cyt_c"/>
    <property type="match status" value="1"/>
</dbReference>
<dbReference type="PANTHER" id="PTHR35008:SF4">
    <property type="entry name" value="BLL4482 PROTEIN"/>
    <property type="match status" value="1"/>
</dbReference>
<evidence type="ECO:0000259" key="5">
    <source>
        <dbReference type="PROSITE" id="PS51007"/>
    </source>
</evidence>
<dbReference type="Pfam" id="PF00034">
    <property type="entry name" value="Cytochrom_C"/>
    <property type="match status" value="2"/>
</dbReference>
<dbReference type="InterPro" id="IPR036909">
    <property type="entry name" value="Cyt_c-like_dom_sf"/>
</dbReference>
<evidence type="ECO:0000256" key="1">
    <source>
        <dbReference type="ARBA" id="ARBA00022617"/>
    </source>
</evidence>
<sequence>MSARLSKLLRGAAVAVVALALLAALVAWLNVRGEAPLNATAGESAPADPEAIVRGAYLARAGNCMCCHTARGGEPYAGGRPLETPFGTVVAPNLTPDRDTGLGAWTAGEFWRALHNGRSRDGRLLYPAFPYPNYTLVTREDSDALFAYLQTLAPVARRNDAHALRFPYKLQASLAVWRALYFRPARFEPDPAKTAQWNRGSYLVQGLGHCVACHAPRNWMGATESAQALGGGLIPMQNWYAPPLAPGHGEAGAAPWSVDEIAQLLGTGFTLRGAAMGPMAEVVYGSTQHLSDADLRAMAVYLQSLPAAPDAEAPAERAGAQTLKLGGKLYGDHCAACHGDAGQGAPGAYPALAGNRAATMASPNNLVKALLHGGFPPATQGNPRPYGMPPFKQLLSERDIAAVATYVRQSWGNQGSTVSELDVLRAR</sequence>
<dbReference type="InterPro" id="IPR009056">
    <property type="entry name" value="Cyt_c-like_dom"/>
</dbReference>
<dbReference type="EMBL" id="JAXOJX010000069">
    <property type="protein sequence ID" value="MDZ5460432.1"/>
    <property type="molecule type" value="Genomic_DNA"/>
</dbReference>
<dbReference type="SUPFAM" id="SSF46626">
    <property type="entry name" value="Cytochrome c"/>
    <property type="match status" value="3"/>
</dbReference>
<evidence type="ECO:0000313" key="6">
    <source>
        <dbReference type="EMBL" id="MDZ5460432.1"/>
    </source>
</evidence>
<feature type="domain" description="Cytochrome c" evidence="5">
    <location>
        <begin position="50"/>
        <end position="153"/>
    </location>
</feature>
<proteinExistence type="predicted"/>
<evidence type="ECO:0000256" key="2">
    <source>
        <dbReference type="ARBA" id="ARBA00022723"/>
    </source>
</evidence>
<evidence type="ECO:0000313" key="7">
    <source>
        <dbReference type="Proteomes" id="UP001293718"/>
    </source>
</evidence>
<dbReference type="Gene3D" id="1.10.760.10">
    <property type="entry name" value="Cytochrome c-like domain"/>
    <property type="match status" value="3"/>
</dbReference>
<organism evidence="6 7">
    <name type="scientific">Azohydromonas lata</name>
    <dbReference type="NCBI Taxonomy" id="45677"/>
    <lineage>
        <taxon>Bacteria</taxon>
        <taxon>Pseudomonadati</taxon>
        <taxon>Pseudomonadota</taxon>
        <taxon>Betaproteobacteria</taxon>
        <taxon>Burkholderiales</taxon>
        <taxon>Sphaerotilaceae</taxon>
        <taxon>Azohydromonas</taxon>
    </lineage>
</organism>
<dbReference type="Proteomes" id="UP001293718">
    <property type="component" value="Unassembled WGS sequence"/>
</dbReference>